<name>A0A199V0X1_ANACO</name>
<dbReference type="InterPro" id="IPR012171">
    <property type="entry name" value="Fatty_acid_desaturase"/>
</dbReference>
<evidence type="ECO:0000256" key="2">
    <source>
        <dbReference type="ARBA" id="ARBA00009295"/>
    </source>
</evidence>
<dbReference type="AlphaFoldDB" id="A0A199V0X1"/>
<feature type="region of interest" description="Disordered" evidence="4">
    <location>
        <begin position="155"/>
        <end position="185"/>
    </location>
</feature>
<feature type="region of interest" description="Disordered" evidence="4">
    <location>
        <begin position="43"/>
        <end position="90"/>
    </location>
</feature>
<dbReference type="Proteomes" id="UP000092600">
    <property type="component" value="Unassembled WGS sequence"/>
</dbReference>
<evidence type="ECO:0000259" key="5">
    <source>
        <dbReference type="Pfam" id="PF11960"/>
    </source>
</evidence>
<comment type="caution">
    <text evidence="6">The sequence shown here is derived from an EMBL/GenBank/DDBJ whole genome shotgun (WGS) entry which is preliminary data.</text>
</comment>
<evidence type="ECO:0000313" key="6">
    <source>
        <dbReference type="EMBL" id="OAY70689.1"/>
    </source>
</evidence>
<protein>
    <submittedName>
        <fullName evidence="6">Delta(12) oleic acid desaturase FAD2</fullName>
    </submittedName>
</protein>
<dbReference type="GO" id="GO:0016020">
    <property type="term" value="C:membrane"/>
    <property type="evidence" value="ECO:0007669"/>
    <property type="project" value="UniProtKB-SubCell"/>
</dbReference>
<feature type="domain" description="Fatty acid desaturase N-terminal" evidence="5">
    <location>
        <begin position="81"/>
        <end position="122"/>
    </location>
</feature>
<comment type="similarity">
    <text evidence="2">Belongs to the fatty acid desaturase type 1 family.</text>
</comment>
<dbReference type="InterPro" id="IPR021863">
    <property type="entry name" value="FAS_N"/>
</dbReference>
<comment type="subcellular location">
    <subcellularLocation>
        <location evidence="1">Membrane</location>
    </subcellularLocation>
</comment>
<feature type="compositionally biased region" description="Low complexity" evidence="4">
    <location>
        <begin position="157"/>
        <end position="173"/>
    </location>
</feature>
<feature type="compositionally biased region" description="Basic and acidic residues" evidence="4">
    <location>
        <begin position="53"/>
        <end position="65"/>
    </location>
</feature>
<feature type="compositionally biased region" description="Polar residues" evidence="4">
    <location>
        <begin position="9"/>
        <end position="20"/>
    </location>
</feature>
<accession>A0A199V0X1</accession>
<dbReference type="PANTHER" id="PTHR32100">
    <property type="entry name" value="OMEGA-6 FATTY ACID DESATURASE, CHLOROPLASTIC"/>
    <property type="match status" value="1"/>
</dbReference>
<evidence type="ECO:0000256" key="4">
    <source>
        <dbReference type="SAM" id="MobiDB-lite"/>
    </source>
</evidence>
<sequence length="365" mass="38820">MSDPRIASLTGSSERASKSMTRVHLGDCGGAGDKFDAVVGATTGEMGAGGRMTAKERAEQRRDAARGPGSGGAGDAAALRRSPTEKPPFTLGQIKKAIPAHCFQRSVLRSFSYVVHDLGCVLTGVWVVAHECGTTRSPTTPSSTTPSPRPPLALLVPTSPGSTATAATTPTRLRGARRGVRPQDQASLRWYSATSATTRSAASPVSSSSSPSLALYLAFNVSAALPALRCHYDPYGPIYSDRERAQIFVSDAGVLAACFALYRLAAALACVGLAPRRARHHGPRLRAAERVFHHITDTHVATTSSHHAHYHAWRPPGPSSPSSATTTSSTHPVLQAMWREARECVYVEPEDGANRKGVLWYNNKF</sequence>
<dbReference type="EMBL" id="LSRQ01003788">
    <property type="protein sequence ID" value="OAY70689.1"/>
    <property type="molecule type" value="Genomic_DNA"/>
</dbReference>
<evidence type="ECO:0000256" key="3">
    <source>
        <dbReference type="ARBA" id="ARBA00023002"/>
    </source>
</evidence>
<dbReference type="GO" id="GO:0016717">
    <property type="term" value="F:oxidoreductase activity, acting on paired donors, with oxidation of a pair of donors resulting in the reduction of molecular oxygen to two molecules of water"/>
    <property type="evidence" value="ECO:0007669"/>
    <property type="project" value="InterPro"/>
</dbReference>
<dbReference type="Pfam" id="PF11960">
    <property type="entry name" value="DUF3474"/>
    <property type="match status" value="1"/>
</dbReference>
<evidence type="ECO:0000256" key="1">
    <source>
        <dbReference type="ARBA" id="ARBA00004370"/>
    </source>
</evidence>
<organism evidence="6 7">
    <name type="scientific">Ananas comosus</name>
    <name type="common">Pineapple</name>
    <name type="synonym">Ananas ananas</name>
    <dbReference type="NCBI Taxonomy" id="4615"/>
    <lineage>
        <taxon>Eukaryota</taxon>
        <taxon>Viridiplantae</taxon>
        <taxon>Streptophyta</taxon>
        <taxon>Embryophyta</taxon>
        <taxon>Tracheophyta</taxon>
        <taxon>Spermatophyta</taxon>
        <taxon>Magnoliopsida</taxon>
        <taxon>Liliopsida</taxon>
        <taxon>Poales</taxon>
        <taxon>Bromeliaceae</taxon>
        <taxon>Bromelioideae</taxon>
        <taxon>Ananas</taxon>
    </lineage>
</organism>
<feature type="compositionally biased region" description="Low complexity" evidence="4">
    <location>
        <begin position="320"/>
        <end position="330"/>
    </location>
</feature>
<feature type="region of interest" description="Disordered" evidence="4">
    <location>
        <begin position="309"/>
        <end position="331"/>
    </location>
</feature>
<dbReference type="STRING" id="4615.A0A199V0X1"/>
<gene>
    <name evidence="6" type="ORF">ACMD2_10538</name>
</gene>
<evidence type="ECO:0000313" key="7">
    <source>
        <dbReference type="Proteomes" id="UP000092600"/>
    </source>
</evidence>
<proteinExistence type="inferred from homology"/>
<feature type="region of interest" description="Disordered" evidence="4">
    <location>
        <begin position="1"/>
        <end position="24"/>
    </location>
</feature>
<reference evidence="6 7" key="1">
    <citation type="journal article" date="2016" name="DNA Res.">
        <title>The draft genome of MD-2 pineapple using hybrid error correction of long reads.</title>
        <authorList>
            <person name="Redwan R.M."/>
            <person name="Saidin A."/>
            <person name="Kumar S.V."/>
        </authorList>
    </citation>
    <scope>NUCLEOTIDE SEQUENCE [LARGE SCALE GENOMIC DNA]</scope>
    <source>
        <strain evidence="7">cv. MD2</strain>
        <tissue evidence="6">Leaf</tissue>
    </source>
</reference>
<keyword evidence="3" id="KW-0560">Oxidoreductase</keyword>